<dbReference type="AlphaFoldDB" id="A0A6J7ECV2"/>
<evidence type="ECO:0000259" key="6">
    <source>
        <dbReference type="PROSITE" id="PS00715"/>
    </source>
</evidence>
<evidence type="ECO:0000256" key="1">
    <source>
        <dbReference type="ARBA" id="ARBA00023015"/>
    </source>
</evidence>
<dbReference type="GO" id="GO:0003677">
    <property type="term" value="F:DNA binding"/>
    <property type="evidence" value="ECO:0007669"/>
    <property type="project" value="UniProtKB-KW"/>
</dbReference>
<accession>A0A6J7ECV2</accession>
<dbReference type="Pfam" id="PF04542">
    <property type="entry name" value="Sigma70_r2"/>
    <property type="match status" value="1"/>
</dbReference>
<evidence type="ECO:0000256" key="2">
    <source>
        <dbReference type="ARBA" id="ARBA00023082"/>
    </source>
</evidence>
<sequence length="292" mass="32642">METTLNITTNLPDEIREPSTVADPVDQLLRRAAQYRLLRPHEELELAKRIERGDLRAKELLINSNLRLVVSIARRYQGLGLGMSDLVQEGMIGLIRAAEKFDWRKGFRFSTYATLWIRQAIQRGLDNTARTVRLPANVAQQTRKVDRVAADLAAKLERDPTAEEIAAETGFEPDEVERLRKLDSRPASLDARVGNEDSATLGELLDSNAPTPEDEVGRDDVERQIDLALGELPAEERAVINLRFGRHGEPPHTAAQTGRRLGVSTAEAQRLEQRALTRLARLDRVAALHEAA</sequence>
<dbReference type="InterPro" id="IPR007624">
    <property type="entry name" value="RNA_pol_sigma70_r3"/>
</dbReference>
<feature type="domain" description="RNA polymerase sigma-70" evidence="7">
    <location>
        <begin position="253"/>
        <end position="279"/>
    </location>
</feature>
<dbReference type="InterPro" id="IPR014284">
    <property type="entry name" value="RNA_pol_sigma-70_dom"/>
</dbReference>
<dbReference type="PANTHER" id="PTHR30603">
    <property type="entry name" value="RNA POLYMERASE SIGMA FACTOR RPO"/>
    <property type="match status" value="1"/>
</dbReference>
<feature type="domain" description="RNA polymerase sigma-70" evidence="6">
    <location>
        <begin position="85"/>
        <end position="98"/>
    </location>
</feature>
<dbReference type="InterPro" id="IPR009042">
    <property type="entry name" value="RNA_pol_sigma70_r1_2"/>
</dbReference>
<evidence type="ECO:0000259" key="7">
    <source>
        <dbReference type="PROSITE" id="PS00716"/>
    </source>
</evidence>
<keyword evidence="2" id="KW-0731">Sigma factor</keyword>
<evidence type="ECO:0000256" key="5">
    <source>
        <dbReference type="SAM" id="MobiDB-lite"/>
    </source>
</evidence>
<dbReference type="PIRSF" id="PIRSF000770">
    <property type="entry name" value="RNA_pol_sigma-SigE/K"/>
    <property type="match status" value="1"/>
</dbReference>
<dbReference type="InterPro" id="IPR000943">
    <property type="entry name" value="RNA_pol_sigma70"/>
</dbReference>
<proteinExistence type="predicted"/>
<dbReference type="GO" id="GO:0006352">
    <property type="term" value="P:DNA-templated transcription initiation"/>
    <property type="evidence" value="ECO:0007669"/>
    <property type="project" value="InterPro"/>
</dbReference>
<reference evidence="8" key="1">
    <citation type="submission" date="2020-05" db="EMBL/GenBank/DDBJ databases">
        <authorList>
            <person name="Chiriac C."/>
            <person name="Salcher M."/>
            <person name="Ghai R."/>
            <person name="Kavagutti S V."/>
        </authorList>
    </citation>
    <scope>NUCLEOTIDE SEQUENCE</scope>
</reference>
<dbReference type="InterPro" id="IPR013325">
    <property type="entry name" value="RNA_pol_sigma_r2"/>
</dbReference>
<dbReference type="PROSITE" id="PS00716">
    <property type="entry name" value="SIGMA70_2"/>
    <property type="match status" value="1"/>
</dbReference>
<dbReference type="PANTHER" id="PTHR30603:SF47">
    <property type="entry name" value="RNA POLYMERASE SIGMA FACTOR SIGD, CHLOROPLASTIC"/>
    <property type="match status" value="1"/>
</dbReference>
<dbReference type="Pfam" id="PF00140">
    <property type="entry name" value="Sigma70_r1_2"/>
    <property type="match status" value="1"/>
</dbReference>
<dbReference type="PRINTS" id="PR00046">
    <property type="entry name" value="SIGMA70FCT"/>
</dbReference>
<gene>
    <name evidence="8" type="ORF">UFOPK3423_01180</name>
</gene>
<evidence type="ECO:0000256" key="4">
    <source>
        <dbReference type="ARBA" id="ARBA00023163"/>
    </source>
</evidence>
<dbReference type="InterPro" id="IPR007630">
    <property type="entry name" value="RNA_pol_sigma70_r4"/>
</dbReference>
<name>A0A6J7ECV2_9ZZZZ</name>
<keyword evidence="1" id="KW-0805">Transcription regulation</keyword>
<feature type="region of interest" description="Disordered" evidence="5">
    <location>
        <begin position="187"/>
        <end position="218"/>
    </location>
</feature>
<dbReference type="Gene3D" id="1.10.601.10">
    <property type="entry name" value="RNA Polymerase Primary Sigma Factor"/>
    <property type="match status" value="1"/>
</dbReference>
<keyword evidence="3" id="KW-0238">DNA-binding</keyword>
<dbReference type="PROSITE" id="PS00715">
    <property type="entry name" value="SIGMA70_1"/>
    <property type="match status" value="1"/>
</dbReference>
<keyword evidence="4" id="KW-0804">Transcription</keyword>
<dbReference type="Pfam" id="PF04539">
    <property type="entry name" value="Sigma70_r3"/>
    <property type="match status" value="1"/>
</dbReference>
<dbReference type="InterPro" id="IPR013324">
    <property type="entry name" value="RNA_pol_sigma_r3/r4-like"/>
</dbReference>
<protein>
    <submittedName>
        <fullName evidence="8">Unannotated protein</fullName>
    </submittedName>
</protein>
<dbReference type="SUPFAM" id="SSF88946">
    <property type="entry name" value="Sigma2 domain of RNA polymerase sigma factors"/>
    <property type="match status" value="1"/>
</dbReference>
<dbReference type="Gene3D" id="1.10.10.10">
    <property type="entry name" value="Winged helix-like DNA-binding domain superfamily/Winged helix DNA-binding domain"/>
    <property type="match status" value="2"/>
</dbReference>
<dbReference type="NCBIfam" id="TIGR02937">
    <property type="entry name" value="sigma70-ECF"/>
    <property type="match status" value="1"/>
</dbReference>
<dbReference type="Pfam" id="PF04545">
    <property type="entry name" value="Sigma70_r4"/>
    <property type="match status" value="1"/>
</dbReference>
<dbReference type="InterPro" id="IPR007627">
    <property type="entry name" value="RNA_pol_sigma70_r2"/>
</dbReference>
<evidence type="ECO:0000256" key="3">
    <source>
        <dbReference type="ARBA" id="ARBA00023125"/>
    </source>
</evidence>
<dbReference type="SUPFAM" id="SSF88659">
    <property type="entry name" value="Sigma3 and sigma4 domains of RNA polymerase sigma factors"/>
    <property type="match status" value="2"/>
</dbReference>
<dbReference type="EMBL" id="CAFBLQ010000138">
    <property type="protein sequence ID" value="CAB4879040.1"/>
    <property type="molecule type" value="Genomic_DNA"/>
</dbReference>
<organism evidence="8">
    <name type="scientific">freshwater metagenome</name>
    <dbReference type="NCBI Taxonomy" id="449393"/>
    <lineage>
        <taxon>unclassified sequences</taxon>
        <taxon>metagenomes</taxon>
        <taxon>ecological metagenomes</taxon>
    </lineage>
</organism>
<dbReference type="GO" id="GO:0016987">
    <property type="term" value="F:sigma factor activity"/>
    <property type="evidence" value="ECO:0007669"/>
    <property type="project" value="UniProtKB-KW"/>
</dbReference>
<dbReference type="InterPro" id="IPR036388">
    <property type="entry name" value="WH-like_DNA-bd_sf"/>
</dbReference>
<dbReference type="InterPro" id="IPR050239">
    <property type="entry name" value="Sigma-70_RNA_pol_init_factors"/>
</dbReference>
<evidence type="ECO:0000313" key="8">
    <source>
        <dbReference type="EMBL" id="CAB4879040.1"/>
    </source>
</evidence>